<dbReference type="InterPro" id="IPR031569">
    <property type="entry name" value="ApeC"/>
</dbReference>
<dbReference type="Proteomes" id="UP001347796">
    <property type="component" value="Unassembled WGS sequence"/>
</dbReference>
<feature type="signal peptide" evidence="1">
    <location>
        <begin position="1"/>
        <end position="19"/>
    </location>
</feature>
<keyword evidence="4" id="KW-1185">Reference proteome</keyword>
<evidence type="ECO:0000256" key="1">
    <source>
        <dbReference type="SAM" id="SignalP"/>
    </source>
</evidence>
<dbReference type="EMBL" id="JAZGQO010000011">
    <property type="protein sequence ID" value="KAK6173995.1"/>
    <property type="molecule type" value="Genomic_DNA"/>
</dbReference>
<evidence type="ECO:0000313" key="4">
    <source>
        <dbReference type="Proteomes" id="UP001347796"/>
    </source>
</evidence>
<feature type="chain" id="PRO_5042895966" description="MACPF domain-containing protein" evidence="1">
    <location>
        <begin position="20"/>
        <end position="553"/>
    </location>
</feature>
<protein>
    <recommendedName>
        <fullName evidence="2">MACPF domain-containing protein</fullName>
    </recommendedName>
</protein>
<sequence length="553" mass="61510">MFQILNLLLLLLVDHQSSGVVYHGIDFVGIGYNLLTGNPDGGSGGGVDPGLNTLRQIFQLTTVPSTPIPKEVLYKLRLSCLRSQSVDIFYGAKSYQTKLSSGVESSGNGNVGLAKFSFSLSHQFQQVNSEISKNRRVLQDDETICNLGNARFAEELAMTDGYSVTRNFAAAVCQLPVNYDVTSYMRFLDEWGTHVTIQVEFGTKNIVRNQASLVEFIQHVQKSGGTGFSVGGSYMGFGASLGVDFETFKQSDKYELRFGQRQTTLHSGNATLPEPIALKVKTIITALNPVYWRSPDVMSACPTMKTQMTSKTNNLLKALDGYAAFKMAPHATDPELKIPITWPAGTYGLVKSTSGCPAGRVTWHEGSRHQDTEDTRNKNSWSSPIHISGRFSHKDDMTVNFCMKGDITISVFDVNWPAGDYCILKYGNCPTGFASGSIYWDDEDFHNHNHQSGSLPNGEFDKNTRIDFCCRGDSLPTHKIFLPTEKPFFLFKYNRECQLVHGMAVREEYLAWDDDDFANRDRTSGAHPYDDGGRKNHKLHFCYYYKSGSSIVG</sequence>
<evidence type="ECO:0000313" key="3">
    <source>
        <dbReference type="EMBL" id="KAK6173995.1"/>
    </source>
</evidence>
<comment type="caution">
    <text evidence="3">The sequence shown here is derived from an EMBL/GenBank/DDBJ whole genome shotgun (WGS) entry which is preliminary data.</text>
</comment>
<dbReference type="Pfam" id="PF16977">
    <property type="entry name" value="ApeC"/>
    <property type="match status" value="1"/>
</dbReference>
<dbReference type="PANTHER" id="PTHR19324:SF33">
    <property type="entry name" value="MUCIN-5AC"/>
    <property type="match status" value="1"/>
</dbReference>
<dbReference type="AlphaFoldDB" id="A0AAN8JBX1"/>
<feature type="domain" description="MACPF" evidence="2">
    <location>
        <begin position="11"/>
        <end position="347"/>
    </location>
</feature>
<gene>
    <name evidence="3" type="ORF">SNE40_017354</name>
</gene>
<name>A0AAN8JBX1_PATCE</name>
<organism evidence="3 4">
    <name type="scientific">Patella caerulea</name>
    <name type="common">Rayed Mediterranean limpet</name>
    <dbReference type="NCBI Taxonomy" id="87958"/>
    <lineage>
        <taxon>Eukaryota</taxon>
        <taxon>Metazoa</taxon>
        <taxon>Spiralia</taxon>
        <taxon>Lophotrochozoa</taxon>
        <taxon>Mollusca</taxon>
        <taxon>Gastropoda</taxon>
        <taxon>Patellogastropoda</taxon>
        <taxon>Patelloidea</taxon>
        <taxon>Patellidae</taxon>
        <taxon>Patella</taxon>
    </lineage>
</organism>
<accession>A0AAN8JBX1</accession>
<proteinExistence type="predicted"/>
<dbReference type="PROSITE" id="PS51412">
    <property type="entry name" value="MACPF_2"/>
    <property type="match status" value="1"/>
</dbReference>
<keyword evidence="1" id="KW-0732">Signal</keyword>
<reference evidence="3 4" key="1">
    <citation type="submission" date="2024-01" db="EMBL/GenBank/DDBJ databases">
        <title>The genome of the rayed Mediterranean limpet Patella caerulea (Linnaeus, 1758).</title>
        <authorList>
            <person name="Anh-Thu Weber A."/>
            <person name="Halstead-Nussloch G."/>
        </authorList>
    </citation>
    <scope>NUCLEOTIDE SEQUENCE [LARGE SCALE GENOMIC DNA]</scope>
    <source>
        <strain evidence="3">AATW-2023a</strain>
        <tissue evidence="3">Whole specimen</tissue>
    </source>
</reference>
<dbReference type="PANTHER" id="PTHR19324">
    <property type="entry name" value="PERFORIN-LIKE PROTEIN 1"/>
    <property type="match status" value="1"/>
</dbReference>
<dbReference type="Pfam" id="PF01823">
    <property type="entry name" value="MACPF"/>
    <property type="match status" value="1"/>
</dbReference>
<dbReference type="InterPro" id="IPR020864">
    <property type="entry name" value="MACPF"/>
</dbReference>
<evidence type="ECO:0000259" key="2">
    <source>
        <dbReference type="PROSITE" id="PS51412"/>
    </source>
</evidence>